<comment type="subcellular location">
    <subcellularLocation>
        <location evidence="1">Endomembrane system</location>
        <topology evidence="1">Multi-pass membrane protein</topology>
    </subcellularLocation>
</comment>
<feature type="transmembrane region" description="Helical" evidence="5">
    <location>
        <begin position="239"/>
        <end position="265"/>
    </location>
</feature>
<evidence type="ECO:0000256" key="1">
    <source>
        <dbReference type="ARBA" id="ARBA00004127"/>
    </source>
</evidence>
<accession>A0ABY4FLL5</accession>
<feature type="transmembrane region" description="Helical" evidence="5">
    <location>
        <begin position="41"/>
        <end position="60"/>
    </location>
</feature>
<evidence type="ECO:0000256" key="5">
    <source>
        <dbReference type="SAM" id="Phobius"/>
    </source>
</evidence>
<evidence type="ECO:0000256" key="4">
    <source>
        <dbReference type="ARBA" id="ARBA00023136"/>
    </source>
</evidence>
<protein>
    <submittedName>
        <fullName evidence="6">Isoprenylcysteine carboxylmethyltransferase family protein</fullName>
    </submittedName>
</protein>
<gene>
    <name evidence="6" type="ORF">MUN78_16085</name>
</gene>
<keyword evidence="7" id="KW-1185">Reference proteome</keyword>
<dbReference type="Pfam" id="PF04191">
    <property type="entry name" value="PEMT"/>
    <property type="match status" value="1"/>
</dbReference>
<proteinExistence type="predicted"/>
<dbReference type="EMBL" id="CP095045">
    <property type="protein sequence ID" value="UOQ57151.1"/>
    <property type="molecule type" value="Genomic_DNA"/>
</dbReference>
<dbReference type="Gene3D" id="1.20.120.1630">
    <property type="match status" value="1"/>
</dbReference>
<feature type="transmembrane region" description="Helical" evidence="5">
    <location>
        <begin position="9"/>
        <end position="29"/>
    </location>
</feature>
<evidence type="ECO:0000313" key="6">
    <source>
        <dbReference type="EMBL" id="UOQ57151.1"/>
    </source>
</evidence>
<feature type="transmembrane region" description="Helical" evidence="5">
    <location>
        <begin position="186"/>
        <end position="204"/>
    </location>
</feature>
<sequence length="315" mass="32447">MPARPIARAYFAAQAVAGAAWWLAVWTVPAVRDATLGGLDPLLVALGDLPCFVLASAFAASGLRWAVWIVVPWTCAVAAGMALYATITGLAGWGALLMLGAGGGTVLAGVALRLGRLPSERLLVGPFAPREAQRASAGRQLARTAAQTAVFWGCFLLVIPLGIAAVEARWGLRLPIGAVDEPVRAAGVVAGAALLVAASALGTWSAHAMATRGDGTPLPAATARRLVVSGPYRWVRNPMAIAGIAQGVAVGLLLGSWLVVLYALAGSLLWNRAIRPHEEADLAARFGAEFAAYAARVACWAPRRPGAVARAARSS</sequence>
<dbReference type="Proteomes" id="UP000831786">
    <property type="component" value="Chromosome"/>
</dbReference>
<name>A0ABY4FLL5_9MICO</name>
<dbReference type="RefSeq" id="WP_244727755.1">
    <property type="nucleotide sequence ID" value="NZ_CP095045.1"/>
</dbReference>
<evidence type="ECO:0000256" key="3">
    <source>
        <dbReference type="ARBA" id="ARBA00022989"/>
    </source>
</evidence>
<keyword evidence="2 5" id="KW-0812">Transmembrane</keyword>
<keyword evidence="4 5" id="KW-0472">Membrane</keyword>
<feature type="transmembrane region" description="Helical" evidence="5">
    <location>
        <begin position="67"/>
        <end position="87"/>
    </location>
</feature>
<dbReference type="InterPro" id="IPR007318">
    <property type="entry name" value="Phopholipid_MeTrfase"/>
</dbReference>
<keyword evidence="3 5" id="KW-1133">Transmembrane helix</keyword>
<evidence type="ECO:0000313" key="7">
    <source>
        <dbReference type="Proteomes" id="UP000831786"/>
    </source>
</evidence>
<feature type="transmembrane region" description="Helical" evidence="5">
    <location>
        <begin position="93"/>
        <end position="112"/>
    </location>
</feature>
<reference evidence="6 7" key="1">
    <citation type="submission" date="2022-04" db="EMBL/GenBank/DDBJ databases">
        <title>Leucobacter sp. isolated from rhizosphere of garlic.</title>
        <authorList>
            <person name="Won M."/>
            <person name="Lee C.-M."/>
            <person name="Woen H.-Y."/>
            <person name="Kwon S.-W."/>
        </authorList>
    </citation>
    <scope>NUCLEOTIDE SEQUENCE [LARGE SCALE GENOMIC DNA]</scope>
    <source>
        <strain evidence="6 7">H21R-40</strain>
    </source>
</reference>
<evidence type="ECO:0000256" key="2">
    <source>
        <dbReference type="ARBA" id="ARBA00022692"/>
    </source>
</evidence>
<organism evidence="6 7">
    <name type="scientific">Leucobacter allii</name>
    <dbReference type="NCBI Taxonomy" id="2932247"/>
    <lineage>
        <taxon>Bacteria</taxon>
        <taxon>Bacillati</taxon>
        <taxon>Actinomycetota</taxon>
        <taxon>Actinomycetes</taxon>
        <taxon>Micrococcales</taxon>
        <taxon>Microbacteriaceae</taxon>
        <taxon>Leucobacter</taxon>
    </lineage>
</organism>
<feature type="transmembrane region" description="Helical" evidence="5">
    <location>
        <begin position="149"/>
        <end position="166"/>
    </location>
</feature>